<evidence type="ECO:0000256" key="6">
    <source>
        <dbReference type="ARBA" id="ARBA00023163"/>
    </source>
</evidence>
<dbReference type="InterPro" id="IPR001789">
    <property type="entry name" value="Sig_transdc_resp-reg_receiver"/>
</dbReference>
<dbReference type="SUPFAM" id="SSF50998">
    <property type="entry name" value="Quinoprotein alcohol dehydrogenase-like"/>
    <property type="match status" value="1"/>
</dbReference>
<dbReference type="InterPro" id="IPR018062">
    <property type="entry name" value="HTH_AraC-typ_CS"/>
</dbReference>
<dbReference type="Gene3D" id="3.40.50.2300">
    <property type="match status" value="1"/>
</dbReference>
<dbReference type="GO" id="GO:0000155">
    <property type="term" value="F:phosphorelay sensor kinase activity"/>
    <property type="evidence" value="ECO:0007669"/>
    <property type="project" value="InterPro"/>
</dbReference>
<keyword evidence="8" id="KW-0175">Coiled coil</keyword>
<dbReference type="InterPro" id="IPR036097">
    <property type="entry name" value="HisK_dim/P_sf"/>
</dbReference>
<dbReference type="SMART" id="SM00448">
    <property type="entry name" value="REC"/>
    <property type="match status" value="1"/>
</dbReference>
<dbReference type="EC" id="2.7.13.3" evidence="2"/>
<evidence type="ECO:0000256" key="3">
    <source>
        <dbReference type="ARBA" id="ARBA00022553"/>
    </source>
</evidence>
<dbReference type="Pfam" id="PF12833">
    <property type="entry name" value="HTH_18"/>
    <property type="match status" value="1"/>
</dbReference>
<evidence type="ECO:0000256" key="5">
    <source>
        <dbReference type="ARBA" id="ARBA00023125"/>
    </source>
</evidence>
<evidence type="ECO:0000256" key="8">
    <source>
        <dbReference type="SAM" id="Coils"/>
    </source>
</evidence>
<dbReference type="EMBL" id="SUKA01000003">
    <property type="protein sequence ID" value="TJY65485.1"/>
    <property type="molecule type" value="Genomic_DNA"/>
</dbReference>
<dbReference type="SUPFAM" id="SSF52172">
    <property type="entry name" value="CheY-like"/>
    <property type="match status" value="1"/>
</dbReference>
<dbReference type="Gene3D" id="3.30.565.10">
    <property type="entry name" value="Histidine kinase-like ATPase, C-terminal domain"/>
    <property type="match status" value="1"/>
</dbReference>
<comment type="caution">
    <text evidence="12">The sequence shown here is derived from an EMBL/GenBank/DDBJ whole genome shotgun (WGS) entry which is preliminary data.</text>
</comment>
<dbReference type="InterPro" id="IPR015943">
    <property type="entry name" value="WD40/YVTN_repeat-like_dom_sf"/>
</dbReference>
<dbReference type="SUPFAM" id="SSF63829">
    <property type="entry name" value="Calcium-dependent phosphotriesterase"/>
    <property type="match status" value="2"/>
</dbReference>
<dbReference type="PANTHER" id="PTHR43547">
    <property type="entry name" value="TWO-COMPONENT HISTIDINE KINASE"/>
    <property type="match status" value="1"/>
</dbReference>
<gene>
    <name evidence="12" type="ORF">FAZ19_10105</name>
</gene>
<comment type="catalytic activity">
    <reaction evidence="1">
        <text>ATP + protein L-histidine = ADP + protein N-phospho-L-histidine.</text>
        <dbReference type="EC" id="2.7.13.3"/>
    </reaction>
</comment>
<dbReference type="InterPro" id="IPR013783">
    <property type="entry name" value="Ig-like_fold"/>
</dbReference>
<accession>A0A4U0H1N3</accession>
<reference evidence="12 13" key="1">
    <citation type="submission" date="2019-04" db="EMBL/GenBank/DDBJ databases">
        <title>Sphingobacterium olei sp. nov., isolated from oil-contaminated soil.</title>
        <authorList>
            <person name="Liu B."/>
        </authorList>
    </citation>
    <scope>NUCLEOTIDE SEQUENCE [LARGE SCALE GENOMIC DNA]</scope>
    <source>
        <strain evidence="12 13">Y3L14</strain>
    </source>
</reference>
<dbReference type="Gene3D" id="1.10.287.130">
    <property type="match status" value="1"/>
</dbReference>
<dbReference type="PROSITE" id="PS50110">
    <property type="entry name" value="RESPONSE_REGULATORY"/>
    <property type="match status" value="1"/>
</dbReference>
<dbReference type="OrthoDB" id="9809670at2"/>
<dbReference type="Pfam" id="PF00072">
    <property type="entry name" value="Response_reg"/>
    <property type="match status" value="1"/>
</dbReference>
<dbReference type="Proteomes" id="UP000309872">
    <property type="component" value="Unassembled WGS sequence"/>
</dbReference>
<dbReference type="InterPro" id="IPR011110">
    <property type="entry name" value="Reg_prop"/>
</dbReference>
<dbReference type="InterPro" id="IPR004358">
    <property type="entry name" value="Sig_transdc_His_kin-like_C"/>
</dbReference>
<evidence type="ECO:0000313" key="13">
    <source>
        <dbReference type="Proteomes" id="UP000309872"/>
    </source>
</evidence>
<dbReference type="InterPro" id="IPR009057">
    <property type="entry name" value="Homeodomain-like_sf"/>
</dbReference>
<keyword evidence="6" id="KW-0804">Transcription</keyword>
<dbReference type="SUPFAM" id="SSF46689">
    <property type="entry name" value="Homeodomain-like"/>
    <property type="match status" value="1"/>
</dbReference>
<evidence type="ECO:0000313" key="12">
    <source>
        <dbReference type="EMBL" id="TJY65485.1"/>
    </source>
</evidence>
<dbReference type="GO" id="GO:0003700">
    <property type="term" value="F:DNA-binding transcription factor activity"/>
    <property type="evidence" value="ECO:0007669"/>
    <property type="project" value="InterPro"/>
</dbReference>
<organism evidence="12 13">
    <name type="scientific">Sphingobacterium alkalisoli</name>
    <dbReference type="NCBI Taxonomy" id="1874115"/>
    <lineage>
        <taxon>Bacteria</taxon>
        <taxon>Pseudomonadati</taxon>
        <taxon>Bacteroidota</taxon>
        <taxon>Sphingobacteriia</taxon>
        <taxon>Sphingobacteriales</taxon>
        <taxon>Sphingobacteriaceae</taxon>
        <taxon>Sphingobacterium</taxon>
    </lineage>
</organism>
<evidence type="ECO:0000259" key="10">
    <source>
        <dbReference type="PROSITE" id="PS50109"/>
    </source>
</evidence>
<keyword evidence="4" id="KW-0805">Transcription regulation</keyword>
<dbReference type="InterPro" id="IPR011006">
    <property type="entry name" value="CheY-like_superfamily"/>
</dbReference>
<dbReference type="Pfam" id="PF07494">
    <property type="entry name" value="Reg_prop"/>
    <property type="match status" value="3"/>
</dbReference>
<dbReference type="PROSITE" id="PS00041">
    <property type="entry name" value="HTH_ARAC_FAMILY_1"/>
    <property type="match status" value="1"/>
</dbReference>
<dbReference type="SMART" id="SM00388">
    <property type="entry name" value="HisKA"/>
    <property type="match status" value="1"/>
</dbReference>
<evidence type="ECO:0000256" key="4">
    <source>
        <dbReference type="ARBA" id="ARBA00023015"/>
    </source>
</evidence>
<proteinExistence type="predicted"/>
<feature type="coiled-coil region" evidence="8">
    <location>
        <begin position="773"/>
        <end position="800"/>
    </location>
</feature>
<keyword evidence="13" id="KW-1185">Reference proteome</keyword>
<dbReference type="SUPFAM" id="SSF55874">
    <property type="entry name" value="ATPase domain of HSP90 chaperone/DNA topoisomerase II/histidine kinase"/>
    <property type="match status" value="1"/>
</dbReference>
<protein>
    <recommendedName>
        <fullName evidence="2">histidine kinase</fullName>
        <ecNumber evidence="2">2.7.13.3</ecNumber>
    </recommendedName>
</protein>
<dbReference type="InterPro" id="IPR003594">
    <property type="entry name" value="HATPase_dom"/>
</dbReference>
<keyword evidence="3 7" id="KW-0597">Phosphoprotein</keyword>
<evidence type="ECO:0000259" key="11">
    <source>
        <dbReference type="PROSITE" id="PS50110"/>
    </source>
</evidence>
<dbReference type="InterPro" id="IPR003661">
    <property type="entry name" value="HisK_dim/P_dom"/>
</dbReference>
<dbReference type="Gene3D" id="1.10.10.60">
    <property type="entry name" value="Homeodomain-like"/>
    <property type="match status" value="1"/>
</dbReference>
<dbReference type="PANTHER" id="PTHR43547:SF2">
    <property type="entry name" value="HYBRID SIGNAL TRANSDUCTION HISTIDINE KINASE C"/>
    <property type="match status" value="1"/>
</dbReference>
<dbReference type="Pfam" id="PF00512">
    <property type="entry name" value="HisKA"/>
    <property type="match status" value="1"/>
</dbReference>
<dbReference type="PROSITE" id="PS01124">
    <property type="entry name" value="HTH_ARAC_FAMILY_2"/>
    <property type="match status" value="1"/>
</dbReference>
<dbReference type="CDD" id="cd00082">
    <property type="entry name" value="HisKA"/>
    <property type="match status" value="1"/>
</dbReference>
<dbReference type="PROSITE" id="PS50109">
    <property type="entry name" value="HIS_KIN"/>
    <property type="match status" value="1"/>
</dbReference>
<keyword evidence="5" id="KW-0238">DNA-binding</keyword>
<evidence type="ECO:0000256" key="1">
    <source>
        <dbReference type="ARBA" id="ARBA00000085"/>
    </source>
</evidence>
<dbReference type="SMART" id="SM00342">
    <property type="entry name" value="HTH_ARAC"/>
    <property type="match status" value="1"/>
</dbReference>
<name>A0A4U0H1N3_9SPHI</name>
<evidence type="ECO:0000256" key="2">
    <source>
        <dbReference type="ARBA" id="ARBA00012438"/>
    </source>
</evidence>
<dbReference type="InterPro" id="IPR011047">
    <property type="entry name" value="Quinoprotein_ADH-like_sf"/>
</dbReference>
<dbReference type="RefSeq" id="WP_136820614.1">
    <property type="nucleotide sequence ID" value="NZ_BMJX01000003.1"/>
</dbReference>
<dbReference type="FunFam" id="1.10.287.130:FF:000045">
    <property type="entry name" value="Two-component system sensor histidine kinase/response regulator"/>
    <property type="match status" value="1"/>
</dbReference>
<feature type="domain" description="HTH araC/xylS-type" evidence="9">
    <location>
        <begin position="1215"/>
        <end position="1314"/>
    </location>
</feature>
<dbReference type="InterPro" id="IPR005467">
    <property type="entry name" value="His_kinase_dom"/>
</dbReference>
<dbReference type="InterPro" id="IPR036890">
    <property type="entry name" value="HATPase_C_sf"/>
</dbReference>
<feature type="modified residue" description="4-aspartylphosphate" evidence="7">
    <location>
        <position position="1116"/>
    </location>
</feature>
<evidence type="ECO:0000259" key="9">
    <source>
        <dbReference type="PROSITE" id="PS01124"/>
    </source>
</evidence>
<dbReference type="CDD" id="cd17574">
    <property type="entry name" value="REC_OmpR"/>
    <property type="match status" value="1"/>
</dbReference>
<dbReference type="PRINTS" id="PR00344">
    <property type="entry name" value="BCTRLSENSOR"/>
</dbReference>
<dbReference type="SUPFAM" id="SSF47384">
    <property type="entry name" value="Homodimeric domain of signal transducing histidine kinase"/>
    <property type="match status" value="1"/>
</dbReference>
<dbReference type="GO" id="GO:0043565">
    <property type="term" value="F:sequence-specific DNA binding"/>
    <property type="evidence" value="ECO:0007669"/>
    <property type="project" value="InterPro"/>
</dbReference>
<dbReference type="InterPro" id="IPR011123">
    <property type="entry name" value="Y_Y_Y"/>
</dbReference>
<evidence type="ECO:0000256" key="7">
    <source>
        <dbReference type="PROSITE-ProRule" id="PRU00169"/>
    </source>
</evidence>
<dbReference type="SMART" id="SM00387">
    <property type="entry name" value="HATPase_c"/>
    <property type="match status" value="1"/>
</dbReference>
<dbReference type="Pfam" id="PF02518">
    <property type="entry name" value="HATPase_c"/>
    <property type="match status" value="1"/>
</dbReference>
<feature type="domain" description="Histidine kinase" evidence="10">
    <location>
        <begin position="808"/>
        <end position="1025"/>
    </location>
</feature>
<dbReference type="Pfam" id="PF07495">
    <property type="entry name" value="Y_Y_Y"/>
    <property type="match status" value="1"/>
</dbReference>
<dbReference type="Gene3D" id="2.60.40.10">
    <property type="entry name" value="Immunoglobulins"/>
    <property type="match status" value="1"/>
</dbReference>
<dbReference type="InterPro" id="IPR018060">
    <property type="entry name" value="HTH_AraC"/>
</dbReference>
<sequence length="1314" mass="150821">MIKNLYLLICFVLLFLNQSTAQQFFPRFRYLTSDDGLFANMVHFITQDQRGYMWFAAYNGISRYDSNKFINYLDIDSHNGTPTHISTISTIDGDLWIGSAGFLYQFDYIKSNFERVDTHMQSLGFISSIVKDSSGNIWIGSEDKGLWSYHIKSKKLTHYAEIKEVQKVLCYGGNEVHVISRKGNIYIFRRQHSSFEEIYKINTPTPTITSASLDRHGNIWLGDKMAGVFCYRQSDNKHIHYPLKNNGVPIERIHSIIEYDQKQIMIGSDDGITILDKSTGSHFTIGDNSKANQSLALNNRFVYPLYKDKDDGVWIGTYFGGVNYLGSNKNNFYTLSKQKASEINMGQVISRFCEDAKGNIWIGTDDGGLYHFNPKSHHCQRIYIGGQNEPLNIHALYCTENTLWVGTYQRGLYKYDIKSGTTQHYAQPESIYSIAEDRMGRLWIGTPQGLYFLKSGQNKFISASASNELIYVDNLKTDEQDRIWMVSDNRGLSALDINTLQITHYDRDLKDYTKSLVDVQTIHHLDGKLWLGINQKGLAYMDLKTMTITPIKLNSPTFAQASFQYITSSDNNKLWITTSSGLFRYKIDKNTIDLFNKDDGLETERFNPNAGLRTADGTIYIGGYQGFNYFHPKNIIENAVFPKVRFTDFQLLNKEKGEKSPLLNDHIVLRNTQTMFSIDFSSMYYASPSKIRYKYMLEGFDKQFIEVDQGRAHYTNVAPGDYVFKVVATSSYGQWDENYTTMRITVLPPWWNTLSMRILYIVILLTLASFLIINRQKKIKKRNDEQLRKLQQENDQKIIESKMEFFTAIAHEIRTPATLISTPIEVIMNTNDLPSVIREDMEIIYKNSNRLIQLINQVLDFRNIEYGYNLINYTQEDICKFITEQTDQYKKYCENHNIELNLYLPEKDDHLIGSIDQDIVAKIINNLLSNAIKYTKDTIDVFLDKYDGGFTVSVHDNGKGIPRKNLHRVFEPFYTTSTQKRTTSKGFGIGLSLVSKLIEKIGGEIHLDSQENLYTRFTVIIPFGTSSTDSVEDTELNLGIASLEDNPTTVFEEQENAVVYPDSIKNETVLLVEDDEDLALYLEKQIGKRYQILRADNGKKALEILPNHPVNLIVSDVSMNEIDGFELCKKIKEDINLCHIPIILLTAQTDVHSQIKGVESGADVYLTKPVSLSFLYAQINGMLQKRKQLIELLTSNPKTILQSIVGHDEDKKFINRMEEIIIDNLSNTNFSVNELAQQMYVSRSSLYTKVSAISDLTPNEFINLIRLRKAAQYLSKGEYKINEICYLVGYNSPSYFTRCFVKQFGISPKEYKAT</sequence>
<dbReference type="CDD" id="cd00075">
    <property type="entry name" value="HATPase"/>
    <property type="match status" value="1"/>
</dbReference>
<dbReference type="Gene3D" id="2.130.10.10">
    <property type="entry name" value="YVTN repeat-like/Quinoprotein amine dehydrogenase"/>
    <property type="match status" value="2"/>
</dbReference>
<feature type="domain" description="Response regulatory" evidence="11">
    <location>
        <begin position="1068"/>
        <end position="1183"/>
    </location>
</feature>